<name>A0A854QIS8_CRYNE</name>
<comment type="caution">
    <text evidence="2">The sequence shown here is derived from an EMBL/GenBank/DDBJ whole genome shotgun (WGS) entry which is preliminary data.</text>
</comment>
<feature type="region of interest" description="Disordered" evidence="1">
    <location>
        <begin position="1"/>
        <end position="32"/>
    </location>
</feature>
<dbReference type="EMBL" id="AMKT01000038">
    <property type="protein sequence ID" value="OXG22801.1"/>
    <property type="molecule type" value="Genomic_DNA"/>
</dbReference>
<protein>
    <submittedName>
        <fullName evidence="2">Uncharacterized protein</fullName>
    </submittedName>
</protein>
<dbReference type="Proteomes" id="UP000199727">
    <property type="component" value="Unassembled WGS sequence"/>
</dbReference>
<organism evidence="2 3">
    <name type="scientific">Cryptococcus neoformans Tu259-1</name>
    <dbReference type="NCBI Taxonomy" id="1230072"/>
    <lineage>
        <taxon>Eukaryota</taxon>
        <taxon>Fungi</taxon>
        <taxon>Dikarya</taxon>
        <taxon>Basidiomycota</taxon>
        <taxon>Agaricomycotina</taxon>
        <taxon>Tremellomycetes</taxon>
        <taxon>Tremellales</taxon>
        <taxon>Cryptococcaceae</taxon>
        <taxon>Cryptococcus</taxon>
        <taxon>Cryptococcus neoformans species complex</taxon>
    </lineage>
</organism>
<dbReference type="AlphaFoldDB" id="A0A854QIS8"/>
<feature type="compositionally biased region" description="Polar residues" evidence="1">
    <location>
        <begin position="1"/>
        <end position="14"/>
    </location>
</feature>
<evidence type="ECO:0000313" key="2">
    <source>
        <dbReference type="EMBL" id="OXG22801.1"/>
    </source>
</evidence>
<proteinExistence type="predicted"/>
<evidence type="ECO:0000313" key="3">
    <source>
        <dbReference type="Proteomes" id="UP000199727"/>
    </source>
</evidence>
<evidence type="ECO:0000256" key="1">
    <source>
        <dbReference type="SAM" id="MobiDB-lite"/>
    </source>
</evidence>
<reference evidence="2 3" key="1">
    <citation type="submission" date="2017-06" db="EMBL/GenBank/DDBJ databases">
        <title>Global population genomics of the pathogenic fungus Cryptococcus neoformans var. grubii.</title>
        <authorList>
            <person name="Cuomo C."/>
            <person name="Litvintseva A."/>
            <person name="Chen Y."/>
            <person name="Young S."/>
            <person name="Zeng Q."/>
            <person name="Chapman S."/>
            <person name="Gujja S."/>
            <person name="Saif S."/>
            <person name="Birren B."/>
        </authorList>
    </citation>
    <scope>NUCLEOTIDE SEQUENCE [LARGE SCALE GENOMIC DNA]</scope>
    <source>
        <strain evidence="2 3">Tu259-1</strain>
    </source>
</reference>
<sequence length="49" mass="5147">MSPNQVRPPTTASPSDPRELSKGLPETISATFGVTKDGKKAILPHTVGM</sequence>
<gene>
    <name evidence="2" type="ORF">C361_02930</name>
</gene>
<accession>A0A854QIS8</accession>